<dbReference type="AlphaFoldDB" id="A0A0T7AQ65"/>
<evidence type="ECO:0000313" key="1">
    <source>
        <dbReference type="EMBL" id="BAU16653.1"/>
    </source>
</evidence>
<dbReference type="RefSeq" id="WP_096404806.1">
    <property type="nucleotide sequence ID" value="NZ_AP014597.1"/>
</dbReference>
<dbReference type="EMBL" id="AP014598">
    <property type="protein sequence ID" value="BAU19285.1"/>
    <property type="molecule type" value="Genomic_DNA"/>
</dbReference>
<protein>
    <submittedName>
        <fullName evidence="2">Uncharacterized protein</fullName>
    </submittedName>
</protein>
<evidence type="ECO:0000313" key="2">
    <source>
        <dbReference type="EMBL" id="BAU19285.1"/>
    </source>
</evidence>
<organism evidence="2 3">
    <name type="scientific">Prevotella intermedia</name>
    <dbReference type="NCBI Taxonomy" id="28131"/>
    <lineage>
        <taxon>Bacteria</taxon>
        <taxon>Pseudomonadati</taxon>
        <taxon>Bacteroidota</taxon>
        <taxon>Bacteroidia</taxon>
        <taxon>Bacteroidales</taxon>
        <taxon>Prevotellaceae</taxon>
        <taxon>Prevotella</taxon>
    </lineage>
</organism>
<dbReference type="Proteomes" id="UP000217431">
    <property type="component" value="Chromosome II"/>
</dbReference>
<evidence type="ECO:0000313" key="3">
    <source>
        <dbReference type="Proteomes" id="UP000217431"/>
    </source>
</evidence>
<accession>A0A0T7AQ65</accession>
<proteinExistence type="predicted"/>
<gene>
    <name evidence="1" type="ORF">PIOMA14_I_0144</name>
    <name evidence="2" type="ORF">PIOMA14_II_0781</name>
</gene>
<sequence length="138" mass="16043">MAQVIKNYARFYMLLKQLPGADKETLVWQYTQGRTKSLREASKWEYDVMCRDMERVVNNDNKVALKQAALRKARSGVLHQLQIYGLDTTDWATVDAFCKNPRIAGKPFRELTIKDLNEVNKKIRVIIKKQKENGHSKS</sequence>
<dbReference type="Proteomes" id="UP000217431">
    <property type="component" value="Chromosome I"/>
</dbReference>
<name>A0A0T7AQ65_PREIN</name>
<reference evidence="2 3" key="1">
    <citation type="journal article" date="2016" name="DNA Res.">
        <title>The complete genome sequencing of Prevotella intermedia strain OMA14 and a subsequent fine-scale, intra-species genomic comparison reveal an unusual amplification of conjugative and mobile transposons and identify a novel Prevotella-lineage-specific repeat.</title>
        <authorList>
            <person name="Naito M."/>
            <person name="Ogura Y."/>
            <person name="Itoh T."/>
            <person name="Shoji M."/>
            <person name="Okamoto M."/>
            <person name="Hayashi T."/>
            <person name="Nakayama K."/>
        </authorList>
    </citation>
    <scope>NUCLEOTIDE SEQUENCE [LARGE SCALE GENOMIC DNA]</scope>
    <source>
        <strain evidence="2 3">OMA14</strain>
    </source>
</reference>
<dbReference type="EMBL" id="AP014597">
    <property type="protein sequence ID" value="BAU16653.1"/>
    <property type="molecule type" value="Genomic_DNA"/>
</dbReference>